<feature type="region of interest" description="Disordered" evidence="1">
    <location>
        <begin position="742"/>
        <end position="1085"/>
    </location>
</feature>
<proteinExistence type="predicted"/>
<keyword evidence="3" id="KW-1185">Reference proteome</keyword>
<feature type="compositionally biased region" description="Low complexity" evidence="1">
    <location>
        <begin position="903"/>
        <end position="912"/>
    </location>
</feature>
<feature type="compositionally biased region" description="Low complexity" evidence="1">
    <location>
        <begin position="550"/>
        <end position="565"/>
    </location>
</feature>
<evidence type="ECO:0000313" key="3">
    <source>
        <dbReference type="Proteomes" id="UP000799772"/>
    </source>
</evidence>
<feature type="compositionally biased region" description="Basic and acidic residues" evidence="1">
    <location>
        <begin position="239"/>
        <end position="249"/>
    </location>
</feature>
<feature type="compositionally biased region" description="Polar residues" evidence="1">
    <location>
        <begin position="615"/>
        <end position="635"/>
    </location>
</feature>
<dbReference type="EMBL" id="ML978128">
    <property type="protein sequence ID" value="KAF2097045.1"/>
    <property type="molecule type" value="Genomic_DNA"/>
</dbReference>
<feature type="compositionally biased region" description="Polar residues" evidence="1">
    <location>
        <begin position="64"/>
        <end position="74"/>
    </location>
</feature>
<gene>
    <name evidence="2" type="ORF">NA57DRAFT_77298</name>
</gene>
<dbReference type="OrthoDB" id="4188028at2759"/>
<feature type="compositionally biased region" description="Pro residues" evidence="1">
    <location>
        <begin position="913"/>
        <end position="955"/>
    </location>
</feature>
<feature type="region of interest" description="Disordered" evidence="1">
    <location>
        <begin position="1"/>
        <end position="265"/>
    </location>
</feature>
<feature type="compositionally biased region" description="Basic and acidic residues" evidence="1">
    <location>
        <begin position="28"/>
        <end position="39"/>
    </location>
</feature>
<protein>
    <submittedName>
        <fullName evidence="2">Uncharacterized protein</fullName>
    </submittedName>
</protein>
<feature type="region of interest" description="Disordered" evidence="1">
    <location>
        <begin position="501"/>
        <end position="676"/>
    </location>
</feature>
<feature type="compositionally biased region" description="Basic residues" evidence="1">
    <location>
        <begin position="250"/>
        <end position="260"/>
    </location>
</feature>
<feature type="compositionally biased region" description="Polar residues" evidence="1">
    <location>
        <begin position="763"/>
        <end position="774"/>
    </location>
</feature>
<dbReference type="AlphaFoldDB" id="A0A9P4M4P8"/>
<feature type="compositionally biased region" description="Acidic residues" evidence="1">
    <location>
        <begin position="94"/>
        <end position="103"/>
    </location>
</feature>
<feature type="compositionally biased region" description="Polar residues" evidence="1">
    <location>
        <begin position="113"/>
        <end position="123"/>
    </location>
</feature>
<evidence type="ECO:0000313" key="2">
    <source>
        <dbReference type="EMBL" id="KAF2097045.1"/>
    </source>
</evidence>
<accession>A0A9P4M4P8</accession>
<feature type="compositionally biased region" description="Low complexity" evidence="1">
    <location>
        <begin position="995"/>
        <end position="1012"/>
    </location>
</feature>
<feature type="compositionally biased region" description="Polar residues" evidence="1">
    <location>
        <begin position="786"/>
        <end position="807"/>
    </location>
</feature>
<feature type="compositionally biased region" description="Basic and acidic residues" evidence="1">
    <location>
        <begin position="1075"/>
        <end position="1085"/>
    </location>
</feature>
<feature type="compositionally biased region" description="Basic and acidic residues" evidence="1">
    <location>
        <begin position="504"/>
        <end position="525"/>
    </location>
</feature>
<evidence type="ECO:0000256" key="1">
    <source>
        <dbReference type="SAM" id="MobiDB-lite"/>
    </source>
</evidence>
<comment type="caution">
    <text evidence="2">The sequence shown here is derived from an EMBL/GenBank/DDBJ whole genome shotgun (WGS) entry which is preliminary data.</text>
</comment>
<name>A0A9P4M4P8_9PEZI</name>
<feature type="compositionally biased region" description="Polar residues" evidence="1">
    <location>
        <begin position="12"/>
        <end position="27"/>
    </location>
</feature>
<reference evidence="2" key="1">
    <citation type="journal article" date="2020" name="Stud. Mycol.">
        <title>101 Dothideomycetes genomes: a test case for predicting lifestyles and emergence of pathogens.</title>
        <authorList>
            <person name="Haridas S."/>
            <person name="Albert R."/>
            <person name="Binder M."/>
            <person name="Bloem J."/>
            <person name="Labutti K."/>
            <person name="Salamov A."/>
            <person name="Andreopoulos B."/>
            <person name="Baker S."/>
            <person name="Barry K."/>
            <person name="Bills G."/>
            <person name="Bluhm B."/>
            <person name="Cannon C."/>
            <person name="Castanera R."/>
            <person name="Culley D."/>
            <person name="Daum C."/>
            <person name="Ezra D."/>
            <person name="Gonzalez J."/>
            <person name="Henrissat B."/>
            <person name="Kuo A."/>
            <person name="Liang C."/>
            <person name="Lipzen A."/>
            <person name="Lutzoni F."/>
            <person name="Magnuson J."/>
            <person name="Mondo S."/>
            <person name="Nolan M."/>
            <person name="Ohm R."/>
            <person name="Pangilinan J."/>
            <person name="Park H.-J."/>
            <person name="Ramirez L."/>
            <person name="Alfaro M."/>
            <person name="Sun H."/>
            <person name="Tritt A."/>
            <person name="Yoshinaga Y."/>
            <person name="Zwiers L.-H."/>
            <person name="Turgeon B."/>
            <person name="Goodwin S."/>
            <person name="Spatafora J."/>
            <person name="Crous P."/>
            <person name="Grigoriev I."/>
        </authorList>
    </citation>
    <scope>NUCLEOTIDE SEQUENCE</scope>
    <source>
        <strain evidence="2">CBS 133067</strain>
    </source>
</reference>
<dbReference type="Proteomes" id="UP000799772">
    <property type="component" value="Unassembled WGS sequence"/>
</dbReference>
<feature type="compositionally biased region" description="Basic residues" evidence="1">
    <location>
        <begin position="190"/>
        <end position="206"/>
    </location>
</feature>
<feature type="compositionally biased region" description="Polar residues" evidence="1">
    <location>
        <begin position="851"/>
        <end position="864"/>
    </location>
</feature>
<organism evidence="2 3">
    <name type="scientific">Rhizodiscina lignyota</name>
    <dbReference type="NCBI Taxonomy" id="1504668"/>
    <lineage>
        <taxon>Eukaryota</taxon>
        <taxon>Fungi</taxon>
        <taxon>Dikarya</taxon>
        <taxon>Ascomycota</taxon>
        <taxon>Pezizomycotina</taxon>
        <taxon>Dothideomycetes</taxon>
        <taxon>Pleosporomycetidae</taxon>
        <taxon>Aulographales</taxon>
        <taxon>Rhizodiscinaceae</taxon>
        <taxon>Rhizodiscina</taxon>
    </lineage>
</organism>
<feature type="compositionally biased region" description="Low complexity" evidence="1">
    <location>
        <begin position="586"/>
        <end position="595"/>
    </location>
</feature>
<sequence>MKRHRGGETETAAGSSELSKEQATSPETRLRRSKLERDTSNPPKSSRLQPSTPLHMMTRGARAATNSTANSVTSESRRSSFADAPNLSIVANGADEDDEEEEDTRPAKRTRRLLNSNASSTSNGDDKPTAHETNGVDVLDTSSLDSNRAPRSLRKNADIANSIELAVKEPNAPAEEVSKLQEDVADAPPAKRRAPPPKRGRGRKPKNLQVDTPAESTDIGSAVASPLLPPENGGSGEGVRNEQLGDKPTKRMPGRRRATHPIHSVEADLRRQLDLKVAYRQVAKMQKQALDELAKRSLNELKNDPEAHKKSKHYQTVKKGLDDALARRLQQLNSEYEHRKANVERSRAGETEVIEQKTRSLLQDHFEEFILNIKSKTLQVMRAARKDGDADVTEDEDGPVATFRAPAILHLKNSDHPEDRKKYWAHDSRSRRPMLIEKAWREEEFRMEFSRKRKRFIEQDDEIDEEEVNNIDGFATYDPETRRSADEFKRRQAALDAVDLASEQLHREQREMEIERNKDPERLKSLADAADLQRPATPPPAKRVRRTPRSAKAANSKSASTENAAVSINDGSPAPPPSTLRRSRRTSVSQTRESSPATLKQVTPQQNRVERSETPKTSTSKIQDLLNQEPPTQLPSIAETMLDPTADAPNQSTEESAAPSVEPSIAGPAPQQHNVGLDLPSVTQIMQQENSAIDRAPLEADRTPTAEEMIKNESAPSMGRKAGAGAFWSRVGKVSRDNTVEKEYRFREPSTSNSYASDRRASDSTPSTALSPRTSAPMHIHDSASGPRNTQSAVESSSEATGHNHSPTAHHNRVASMGHKSRPSWEGGEAARRASIAVPHQFSSQDRRSQRPSLDQNLYTPVHTQQAPPPRQSRAPNDRPYERAPLSDQGPKYSGPPGPPTPAQATYGAYPSPYGPPGPSPYPPNAYGQPPPGYLPIPHNGPPQGPHPIPPPHMMPHPDHGYPPYHGSPFAAPQYPPPHASYQGPPPGPHPPPYQQFGQPILPASSPTAAGPYPAPPSAPQHGHSQSYSEHQAPPPAPTESYQQGYQVGSAEQARPEKRKNPGHGEFFGRAGPFRHYDGAKKQRR</sequence>
<feature type="compositionally biased region" description="Polar residues" evidence="1">
    <location>
        <begin position="596"/>
        <end position="607"/>
    </location>
</feature>
<feature type="compositionally biased region" description="Pro residues" evidence="1">
    <location>
        <begin position="974"/>
        <end position="994"/>
    </location>
</feature>
<feature type="compositionally biased region" description="Polar residues" evidence="1">
    <location>
        <begin position="40"/>
        <end position="52"/>
    </location>
</feature>